<protein>
    <submittedName>
        <fullName evidence="1">Uncharacterized protein</fullName>
    </submittedName>
</protein>
<reference evidence="1" key="1">
    <citation type="journal article" date="2021" name="PeerJ">
        <title>Extensive microbial diversity within the chicken gut microbiome revealed by metagenomics and culture.</title>
        <authorList>
            <person name="Gilroy R."/>
            <person name="Ravi A."/>
            <person name="Getino M."/>
            <person name="Pursley I."/>
            <person name="Horton D.L."/>
            <person name="Alikhan N.F."/>
            <person name="Baker D."/>
            <person name="Gharbi K."/>
            <person name="Hall N."/>
            <person name="Watson M."/>
            <person name="Adriaenssens E.M."/>
            <person name="Foster-Nyarko E."/>
            <person name="Jarju S."/>
            <person name="Secka A."/>
            <person name="Antonio M."/>
            <person name="Oren A."/>
            <person name="Chaudhuri R.R."/>
            <person name="La Ragione R."/>
            <person name="Hildebrand F."/>
            <person name="Pallen M.J."/>
        </authorList>
    </citation>
    <scope>NUCLEOTIDE SEQUENCE</scope>
    <source>
        <strain evidence="1">USAMLcec2-132</strain>
    </source>
</reference>
<accession>A0A9D2NG07</accession>
<proteinExistence type="predicted"/>
<evidence type="ECO:0000313" key="2">
    <source>
        <dbReference type="Proteomes" id="UP000823891"/>
    </source>
</evidence>
<dbReference type="Proteomes" id="UP000823891">
    <property type="component" value="Unassembled WGS sequence"/>
</dbReference>
<sequence length="215" mass="25034">MKSNICTIKRGFVRAAVFREVEKSAQYFDLDKKSRLQLRLLTEELTGMMNELAGKYRAEFWVEADPVEYVVQYWEKVRNVSFQLHLRMDEHLNEESRRQLISVSTTGRNEPPIGIMGKLQAFLEQCSQSYSDLGEFCNQEGTFMPSMGDMYEVSSIQNNSLVWSLNDYSKRVSSNKQSREWDELEKSIIANVADDVVVKIRKNHAEVIVSKLFRR</sequence>
<reference evidence="1" key="2">
    <citation type="submission" date="2021-04" db="EMBL/GenBank/DDBJ databases">
        <authorList>
            <person name="Gilroy R."/>
        </authorList>
    </citation>
    <scope>NUCLEOTIDE SEQUENCE</scope>
    <source>
        <strain evidence="1">USAMLcec2-132</strain>
    </source>
</reference>
<comment type="caution">
    <text evidence="1">The sequence shown here is derived from an EMBL/GenBank/DDBJ whole genome shotgun (WGS) entry which is preliminary data.</text>
</comment>
<dbReference type="EMBL" id="DWWS01000045">
    <property type="protein sequence ID" value="HJC24498.1"/>
    <property type="molecule type" value="Genomic_DNA"/>
</dbReference>
<gene>
    <name evidence="1" type="ORF">H9761_12425</name>
</gene>
<dbReference type="AlphaFoldDB" id="A0A9D2NG07"/>
<evidence type="ECO:0000313" key="1">
    <source>
        <dbReference type="EMBL" id="HJC24498.1"/>
    </source>
</evidence>
<organism evidence="1 2">
    <name type="scientific">Candidatus Eisenbergiella merdavium</name>
    <dbReference type="NCBI Taxonomy" id="2838551"/>
    <lineage>
        <taxon>Bacteria</taxon>
        <taxon>Bacillati</taxon>
        <taxon>Bacillota</taxon>
        <taxon>Clostridia</taxon>
        <taxon>Lachnospirales</taxon>
        <taxon>Lachnospiraceae</taxon>
        <taxon>Eisenbergiella</taxon>
    </lineage>
</organism>
<name>A0A9D2NG07_9FIRM</name>